<accession>A0ABY4W883</accession>
<dbReference type="Proteomes" id="UP001056291">
    <property type="component" value="Chromosome"/>
</dbReference>
<dbReference type="PROSITE" id="PS51857">
    <property type="entry name" value="CSD_2"/>
    <property type="match status" value="1"/>
</dbReference>
<protein>
    <submittedName>
        <fullName evidence="2">Cold shock domain-containing protein</fullName>
    </submittedName>
</protein>
<dbReference type="EMBL" id="CP098747">
    <property type="protein sequence ID" value="USG63273.1"/>
    <property type="molecule type" value="Genomic_DNA"/>
</dbReference>
<organism evidence="2 3">
    <name type="scientific">Sneathiella marina</name>
    <dbReference type="NCBI Taxonomy" id="2950108"/>
    <lineage>
        <taxon>Bacteria</taxon>
        <taxon>Pseudomonadati</taxon>
        <taxon>Pseudomonadota</taxon>
        <taxon>Alphaproteobacteria</taxon>
        <taxon>Sneathiellales</taxon>
        <taxon>Sneathiellaceae</taxon>
        <taxon>Sneathiella</taxon>
    </lineage>
</organism>
<dbReference type="CDD" id="cd04458">
    <property type="entry name" value="CSP_CDS"/>
    <property type="match status" value="1"/>
</dbReference>
<evidence type="ECO:0000259" key="1">
    <source>
        <dbReference type="PROSITE" id="PS51857"/>
    </source>
</evidence>
<evidence type="ECO:0000313" key="3">
    <source>
        <dbReference type="Proteomes" id="UP001056291"/>
    </source>
</evidence>
<dbReference type="SUPFAM" id="SSF50249">
    <property type="entry name" value="Nucleic acid-binding proteins"/>
    <property type="match status" value="1"/>
</dbReference>
<sequence length="70" mass="7753">MTTYVPEHKYGFVTPDEGGKDVFIHIDMLERSDVKMDDFGLDTHVKCVVRQGVKGPIADNLEVTESGGKV</sequence>
<dbReference type="Gene3D" id="2.40.50.140">
    <property type="entry name" value="Nucleic acid-binding proteins"/>
    <property type="match status" value="1"/>
</dbReference>
<name>A0ABY4W883_9PROT</name>
<evidence type="ECO:0000313" key="2">
    <source>
        <dbReference type="EMBL" id="USG63273.1"/>
    </source>
</evidence>
<gene>
    <name evidence="2" type="ORF">NBZ79_16460</name>
</gene>
<feature type="domain" description="CSD" evidence="1">
    <location>
        <begin position="1"/>
        <end position="63"/>
    </location>
</feature>
<dbReference type="Pfam" id="PF00313">
    <property type="entry name" value="CSD"/>
    <property type="match status" value="1"/>
</dbReference>
<dbReference type="InterPro" id="IPR012340">
    <property type="entry name" value="NA-bd_OB-fold"/>
</dbReference>
<keyword evidence="3" id="KW-1185">Reference proteome</keyword>
<dbReference type="InterPro" id="IPR002059">
    <property type="entry name" value="CSP_DNA-bd"/>
</dbReference>
<proteinExistence type="predicted"/>
<reference evidence="2" key="1">
    <citation type="submission" date="2022-06" db="EMBL/GenBank/DDBJ databases">
        <title>Sneathiella actinostolidae sp. nov., isolated from a sea anemonein the Western Pacific Ocean.</title>
        <authorList>
            <person name="Wei M.J."/>
        </authorList>
    </citation>
    <scope>NUCLEOTIDE SEQUENCE</scope>
    <source>
        <strain evidence="2">PHK-P5</strain>
    </source>
</reference>